<evidence type="ECO:0000313" key="1">
    <source>
        <dbReference type="EMBL" id="SEH08274.1"/>
    </source>
</evidence>
<dbReference type="Proteomes" id="UP000236724">
    <property type="component" value="Unassembled WGS sequence"/>
</dbReference>
<name>A0A1H6FH00_9GAMM</name>
<protein>
    <submittedName>
        <fullName evidence="1">Uncharacterized protein</fullName>
    </submittedName>
</protein>
<proteinExistence type="predicted"/>
<accession>A0A1H6FH00</accession>
<evidence type="ECO:0000313" key="2">
    <source>
        <dbReference type="Proteomes" id="UP000236724"/>
    </source>
</evidence>
<reference evidence="1 2" key="1">
    <citation type="submission" date="2016-10" db="EMBL/GenBank/DDBJ databases">
        <authorList>
            <person name="de Groot N.N."/>
        </authorList>
    </citation>
    <scope>NUCLEOTIDE SEQUENCE [LARGE SCALE GENOMIC DNA]</scope>
    <source>
        <strain evidence="1">MBHS1</strain>
    </source>
</reference>
<dbReference type="EMBL" id="FMSV02000546">
    <property type="protein sequence ID" value="SEH08274.1"/>
    <property type="molecule type" value="Genomic_DNA"/>
</dbReference>
<keyword evidence="2" id="KW-1185">Reference proteome</keyword>
<organism evidence="1 2">
    <name type="scientific">Candidatus Venteria ishoeyi</name>
    <dbReference type="NCBI Taxonomy" id="1899563"/>
    <lineage>
        <taxon>Bacteria</taxon>
        <taxon>Pseudomonadati</taxon>
        <taxon>Pseudomonadota</taxon>
        <taxon>Gammaproteobacteria</taxon>
        <taxon>Thiotrichales</taxon>
        <taxon>Thiotrichaceae</taxon>
        <taxon>Venteria</taxon>
    </lineage>
</organism>
<sequence length="61" mass="7043">MFYKGGSLSQRKRCTRVKFQITGKWLVLALGYTTVHFSGRQTIHISAIQRPYPIQNNFNAL</sequence>
<dbReference type="AlphaFoldDB" id="A0A1H6FH00"/>
<gene>
    <name evidence="1" type="ORF">MBHS_04165</name>
</gene>